<keyword evidence="17" id="KW-1185">Reference proteome</keyword>
<gene>
    <name evidence="16" type="ORF">QVD17_15939</name>
</gene>
<comment type="similarity">
    <text evidence="4 14">Belongs to the cytochrome P450 family.</text>
</comment>
<sequence length="503" mass="57708">MLILAIFVFNIFFILNKLFTTFMSKTILPLPPGPPGLPVIGNFHQLDTFNLPDHLWRLSKRYGPLMSLRFGRVQTLVVSSAEMAKEVLKTKDLVFCNRPVLTGQKKLSYDNKDIAFSPYNEYWREMRKTCTLHLFSVKQVNAFRPVREQEVFTMVDVIKTRVVNKRVVNLSEIVMIMTRNIICRVAFGKRSCEYDDEEKKVTRLNELLLQCQCMFGNIFYRDKFPLMGWLDKLNGNIAKLEKNFKDMDELYQQLINEHVNGTKGKDMHEDMVDILLKLKQNSDCSVELTHDHIKAVLMNILVGGTETTATTVVWVMTLLMKNPKCLNKVQQEVRKVIGEKGRVHEDDLCKLNYLKAVIKETFRLNPIAPLLVARESRDRCVLNGYEIPKKSLVYVNVLAVGRDPKCWDKPQVFEPERFMGSSIDYKGTDFELIPFGSGRRGCPGISLGEVTVEVTLSNLLYSFDWELPEGTSEIDNLATTGVVARKKNDLRLVAKEYDHGCVS</sequence>
<dbReference type="AlphaFoldDB" id="A0AAD8KU32"/>
<keyword evidence="15" id="KW-0175">Coiled coil</keyword>
<feature type="binding site" description="axial binding residue" evidence="13">
    <location>
        <position position="442"/>
    </location>
    <ligand>
        <name>heme</name>
        <dbReference type="ChEBI" id="CHEBI:30413"/>
    </ligand>
    <ligandPart>
        <name>Fe</name>
        <dbReference type="ChEBI" id="CHEBI:18248"/>
    </ligandPart>
</feature>
<keyword evidence="11 14" id="KW-0503">Monooxygenase</keyword>
<dbReference type="GO" id="GO:0051762">
    <property type="term" value="P:sesquiterpene biosynthetic process"/>
    <property type="evidence" value="ECO:0007669"/>
    <property type="project" value="UniProtKB-ARBA"/>
</dbReference>
<dbReference type="PRINTS" id="PR00463">
    <property type="entry name" value="EP450I"/>
</dbReference>
<dbReference type="InterPro" id="IPR036396">
    <property type="entry name" value="Cyt_P450_sf"/>
</dbReference>
<evidence type="ECO:0000256" key="5">
    <source>
        <dbReference type="ARBA" id="ARBA00022617"/>
    </source>
</evidence>
<evidence type="ECO:0000256" key="8">
    <source>
        <dbReference type="ARBA" id="ARBA00022989"/>
    </source>
</evidence>
<dbReference type="InterPro" id="IPR001128">
    <property type="entry name" value="Cyt_P450"/>
</dbReference>
<evidence type="ECO:0000256" key="1">
    <source>
        <dbReference type="ARBA" id="ARBA00001971"/>
    </source>
</evidence>
<name>A0AAD8KU32_TARER</name>
<keyword evidence="8" id="KW-1133">Transmembrane helix</keyword>
<keyword evidence="6" id="KW-0812">Transmembrane</keyword>
<dbReference type="PROSITE" id="PS00086">
    <property type="entry name" value="CYTOCHROME_P450"/>
    <property type="match status" value="1"/>
</dbReference>
<organism evidence="16 17">
    <name type="scientific">Tagetes erecta</name>
    <name type="common">African marigold</name>
    <dbReference type="NCBI Taxonomy" id="13708"/>
    <lineage>
        <taxon>Eukaryota</taxon>
        <taxon>Viridiplantae</taxon>
        <taxon>Streptophyta</taxon>
        <taxon>Embryophyta</taxon>
        <taxon>Tracheophyta</taxon>
        <taxon>Spermatophyta</taxon>
        <taxon>Magnoliopsida</taxon>
        <taxon>eudicotyledons</taxon>
        <taxon>Gunneridae</taxon>
        <taxon>Pentapetalae</taxon>
        <taxon>asterids</taxon>
        <taxon>campanulids</taxon>
        <taxon>Asterales</taxon>
        <taxon>Asteraceae</taxon>
        <taxon>Asteroideae</taxon>
        <taxon>Heliantheae alliance</taxon>
        <taxon>Tageteae</taxon>
        <taxon>Tagetes</taxon>
    </lineage>
</organism>
<dbReference type="GO" id="GO:0016020">
    <property type="term" value="C:membrane"/>
    <property type="evidence" value="ECO:0007669"/>
    <property type="project" value="UniProtKB-SubCell"/>
</dbReference>
<keyword evidence="10 13" id="KW-0408">Iron</keyword>
<comment type="cofactor">
    <cofactor evidence="1 13">
        <name>heme</name>
        <dbReference type="ChEBI" id="CHEBI:30413"/>
    </cofactor>
</comment>
<evidence type="ECO:0000256" key="7">
    <source>
        <dbReference type="ARBA" id="ARBA00022723"/>
    </source>
</evidence>
<dbReference type="EMBL" id="JAUHHV010000004">
    <property type="protein sequence ID" value="KAK1427256.1"/>
    <property type="molecule type" value="Genomic_DNA"/>
</dbReference>
<evidence type="ECO:0008006" key="18">
    <source>
        <dbReference type="Google" id="ProtNLM"/>
    </source>
</evidence>
<protein>
    <recommendedName>
        <fullName evidence="18">Cytochrome P450</fullName>
    </recommendedName>
</protein>
<dbReference type="GO" id="GO:0020037">
    <property type="term" value="F:heme binding"/>
    <property type="evidence" value="ECO:0007669"/>
    <property type="project" value="InterPro"/>
</dbReference>
<dbReference type="Gene3D" id="1.10.630.10">
    <property type="entry name" value="Cytochrome P450"/>
    <property type="match status" value="1"/>
</dbReference>
<reference evidence="16" key="1">
    <citation type="journal article" date="2023" name="bioRxiv">
        <title>Improved chromosome-level genome assembly for marigold (Tagetes erecta).</title>
        <authorList>
            <person name="Jiang F."/>
            <person name="Yuan L."/>
            <person name="Wang S."/>
            <person name="Wang H."/>
            <person name="Xu D."/>
            <person name="Wang A."/>
            <person name="Fan W."/>
        </authorList>
    </citation>
    <scope>NUCLEOTIDE SEQUENCE</scope>
    <source>
        <strain evidence="16">WSJ</strain>
        <tissue evidence="16">Leaf</tissue>
    </source>
</reference>
<evidence type="ECO:0000256" key="3">
    <source>
        <dbReference type="ARBA" id="ARBA00004721"/>
    </source>
</evidence>
<evidence type="ECO:0000256" key="6">
    <source>
        <dbReference type="ARBA" id="ARBA00022692"/>
    </source>
</evidence>
<comment type="subcellular location">
    <subcellularLocation>
        <location evidence="2">Membrane</location>
        <topology evidence="2">Single-pass membrane protein</topology>
    </subcellularLocation>
</comment>
<keyword evidence="5 13" id="KW-0349">Heme</keyword>
<dbReference type="Pfam" id="PF00067">
    <property type="entry name" value="p450"/>
    <property type="match status" value="1"/>
</dbReference>
<dbReference type="GO" id="GO:0016712">
    <property type="term" value="F:oxidoreductase activity, acting on paired donors, with incorporation or reduction of molecular oxygen, reduced flavin or flavoprotein as one donor, and incorporation of one atom of oxygen"/>
    <property type="evidence" value="ECO:0007669"/>
    <property type="project" value="UniProtKB-ARBA"/>
</dbReference>
<dbReference type="SUPFAM" id="SSF48264">
    <property type="entry name" value="Cytochrome P450"/>
    <property type="match status" value="1"/>
</dbReference>
<evidence type="ECO:0000256" key="12">
    <source>
        <dbReference type="ARBA" id="ARBA00023136"/>
    </source>
</evidence>
<accession>A0AAD8KU32</accession>
<evidence type="ECO:0000256" key="15">
    <source>
        <dbReference type="SAM" id="Coils"/>
    </source>
</evidence>
<keyword evidence="12" id="KW-0472">Membrane</keyword>
<dbReference type="FunFam" id="1.10.630.10:FF:000011">
    <property type="entry name" value="Cytochrome P450 83B1"/>
    <property type="match status" value="1"/>
</dbReference>
<dbReference type="CDD" id="cd11072">
    <property type="entry name" value="CYP71-like"/>
    <property type="match status" value="1"/>
</dbReference>
<dbReference type="PANTHER" id="PTHR47955">
    <property type="entry name" value="CYTOCHROME P450 FAMILY 71 PROTEIN"/>
    <property type="match status" value="1"/>
</dbReference>
<feature type="coiled-coil region" evidence="15">
    <location>
        <begin position="230"/>
        <end position="257"/>
    </location>
</feature>
<proteinExistence type="inferred from homology"/>
<comment type="pathway">
    <text evidence="3">Secondary metabolite biosynthesis; terpenoid biosynthesis.</text>
</comment>
<evidence type="ECO:0000256" key="13">
    <source>
        <dbReference type="PIRSR" id="PIRSR602401-1"/>
    </source>
</evidence>
<keyword evidence="7 13" id="KW-0479">Metal-binding</keyword>
<dbReference type="PANTHER" id="PTHR47955:SF22">
    <property type="entry name" value="CYTOCHROME P450 83B1-LIKE"/>
    <property type="match status" value="1"/>
</dbReference>
<evidence type="ECO:0000256" key="2">
    <source>
        <dbReference type="ARBA" id="ARBA00004167"/>
    </source>
</evidence>
<evidence type="ECO:0000313" key="16">
    <source>
        <dbReference type="EMBL" id="KAK1427256.1"/>
    </source>
</evidence>
<dbReference type="PRINTS" id="PR00385">
    <property type="entry name" value="P450"/>
</dbReference>
<evidence type="ECO:0000256" key="9">
    <source>
        <dbReference type="ARBA" id="ARBA00023002"/>
    </source>
</evidence>
<evidence type="ECO:0000256" key="14">
    <source>
        <dbReference type="RuleBase" id="RU000461"/>
    </source>
</evidence>
<evidence type="ECO:0000256" key="4">
    <source>
        <dbReference type="ARBA" id="ARBA00010617"/>
    </source>
</evidence>
<dbReference type="InterPro" id="IPR002401">
    <property type="entry name" value="Cyt_P450_E_grp-I"/>
</dbReference>
<keyword evidence="9 14" id="KW-0560">Oxidoreductase</keyword>
<evidence type="ECO:0000256" key="10">
    <source>
        <dbReference type="ARBA" id="ARBA00023004"/>
    </source>
</evidence>
<dbReference type="InterPro" id="IPR017972">
    <property type="entry name" value="Cyt_P450_CS"/>
</dbReference>
<comment type="caution">
    <text evidence="16">The sequence shown here is derived from an EMBL/GenBank/DDBJ whole genome shotgun (WGS) entry which is preliminary data.</text>
</comment>
<evidence type="ECO:0000256" key="11">
    <source>
        <dbReference type="ARBA" id="ARBA00023033"/>
    </source>
</evidence>
<evidence type="ECO:0000313" key="17">
    <source>
        <dbReference type="Proteomes" id="UP001229421"/>
    </source>
</evidence>
<dbReference type="GO" id="GO:0005506">
    <property type="term" value="F:iron ion binding"/>
    <property type="evidence" value="ECO:0007669"/>
    <property type="project" value="InterPro"/>
</dbReference>
<dbReference type="Proteomes" id="UP001229421">
    <property type="component" value="Unassembled WGS sequence"/>
</dbReference>